<dbReference type="InterPro" id="IPR000847">
    <property type="entry name" value="LysR_HTH_N"/>
</dbReference>
<dbReference type="Gene3D" id="1.10.10.10">
    <property type="entry name" value="Winged helix-like DNA-binding domain superfamily/Winged helix DNA-binding domain"/>
    <property type="match status" value="1"/>
</dbReference>
<dbReference type="SUPFAM" id="SSF53850">
    <property type="entry name" value="Periplasmic binding protein-like II"/>
    <property type="match status" value="1"/>
</dbReference>
<dbReference type="Gene3D" id="3.40.190.10">
    <property type="entry name" value="Periplasmic binding protein-like II"/>
    <property type="match status" value="2"/>
</dbReference>
<dbReference type="InterPro" id="IPR050176">
    <property type="entry name" value="LTTR"/>
</dbReference>
<dbReference type="Pfam" id="PF03466">
    <property type="entry name" value="LysR_substrate"/>
    <property type="match status" value="1"/>
</dbReference>
<evidence type="ECO:0000256" key="1">
    <source>
        <dbReference type="ARBA" id="ARBA00009437"/>
    </source>
</evidence>
<dbReference type="GO" id="GO:0003677">
    <property type="term" value="F:DNA binding"/>
    <property type="evidence" value="ECO:0007669"/>
    <property type="project" value="UniProtKB-KW"/>
</dbReference>
<dbReference type="PROSITE" id="PS50931">
    <property type="entry name" value="HTH_LYSR"/>
    <property type="match status" value="1"/>
</dbReference>
<keyword evidence="4" id="KW-0804">Transcription</keyword>
<feature type="domain" description="HTH lysR-type" evidence="5">
    <location>
        <begin position="2"/>
        <end position="59"/>
    </location>
</feature>
<proteinExistence type="inferred from homology"/>
<organism evidence="6 7">
    <name type="scientific">Rhizobium aquaticum</name>
    <dbReference type="NCBI Taxonomy" id="1549636"/>
    <lineage>
        <taxon>Bacteria</taxon>
        <taxon>Pseudomonadati</taxon>
        <taxon>Pseudomonadota</taxon>
        <taxon>Alphaproteobacteria</taxon>
        <taxon>Hyphomicrobiales</taxon>
        <taxon>Rhizobiaceae</taxon>
        <taxon>Rhizobium/Agrobacterium group</taxon>
        <taxon>Rhizobium</taxon>
    </lineage>
</organism>
<evidence type="ECO:0000313" key="6">
    <source>
        <dbReference type="EMBL" id="MET3611951.1"/>
    </source>
</evidence>
<dbReference type="InterPro" id="IPR036388">
    <property type="entry name" value="WH-like_DNA-bd_sf"/>
</dbReference>
<dbReference type="SUPFAM" id="SSF46785">
    <property type="entry name" value="Winged helix' DNA-binding domain"/>
    <property type="match status" value="1"/>
</dbReference>
<name>A0ABV2IV06_9HYPH</name>
<dbReference type="InterPro" id="IPR005119">
    <property type="entry name" value="LysR_subst-bd"/>
</dbReference>
<comment type="caution">
    <text evidence="6">The sequence shown here is derived from an EMBL/GenBank/DDBJ whole genome shotgun (WGS) entry which is preliminary data.</text>
</comment>
<keyword evidence="7" id="KW-1185">Reference proteome</keyword>
<keyword evidence="3 6" id="KW-0238">DNA-binding</keyword>
<dbReference type="InterPro" id="IPR036390">
    <property type="entry name" value="WH_DNA-bd_sf"/>
</dbReference>
<dbReference type="Pfam" id="PF00126">
    <property type="entry name" value="HTH_1"/>
    <property type="match status" value="1"/>
</dbReference>
<dbReference type="PRINTS" id="PR00039">
    <property type="entry name" value="HTHLYSR"/>
</dbReference>
<dbReference type="PANTHER" id="PTHR30579:SF7">
    <property type="entry name" value="HTH-TYPE TRANSCRIPTIONAL REGULATOR LRHA-RELATED"/>
    <property type="match status" value="1"/>
</dbReference>
<evidence type="ECO:0000256" key="3">
    <source>
        <dbReference type="ARBA" id="ARBA00023125"/>
    </source>
</evidence>
<dbReference type="RefSeq" id="WP_354554485.1">
    <property type="nucleotide sequence ID" value="NZ_JBEPMB010000001.1"/>
</dbReference>
<evidence type="ECO:0000256" key="4">
    <source>
        <dbReference type="ARBA" id="ARBA00023163"/>
    </source>
</evidence>
<comment type="similarity">
    <text evidence="1">Belongs to the LysR transcriptional regulatory family.</text>
</comment>
<sequence length="284" mass="31035">MLNLQHVATFVALQQSGSFTGAATRLGLSQSTVSQHIQRLEEHLGRKLIWRTTHAVRLTPDGEALISHAREMLDIDSKVSALFNQTRLRGRLRLGISEDFVTSRLTAVLESFIRQHPLVDLELTVDLSGVLYEAQAKGDLDLVLAKRLKDEARGRFLQREPLTWLGRDRHLQLDSGAAIPLITYPQPSITRRIAIEALQKAGIAWRIVCTCNSLSGLTAAAAAGMGVLVQPVAMAPAGLVEVEVPQLPALEAVEFVLVPSRGVDPKIVEALWREVEARIGGTAL</sequence>
<dbReference type="Proteomes" id="UP001549047">
    <property type="component" value="Unassembled WGS sequence"/>
</dbReference>
<protein>
    <submittedName>
        <fullName evidence="6">DNA-binding transcriptional LysR family regulator</fullName>
    </submittedName>
</protein>
<keyword evidence="2" id="KW-0805">Transcription regulation</keyword>
<evidence type="ECO:0000313" key="7">
    <source>
        <dbReference type="Proteomes" id="UP001549047"/>
    </source>
</evidence>
<accession>A0ABV2IV06</accession>
<dbReference type="EMBL" id="JBEPMB010000001">
    <property type="protein sequence ID" value="MET3611951.1"/>
    <property type="molecule type" value="Genomic_DNA"/>
</dbReference>
<reference evidence="6 7" key="1">
    <citation type="submission" date="2024-06" db="EMBL/GenBank/DDBJ databases">
        <title>Genomic Encyclopedia of Type Strains, Phase IV (KMG-IV): sequencing the most valuable type-strain genomes for metagenomic binning, comparative biology and taxonomic classification.</title>
        <authorList>
            <person name="Goeker M."/>
        </authorList>
    </citation>
    <scope>NUCLEOTIDE SEQUENCE [LARGE SCALE GENOMIC DNA]</scope>
    <source>
        <strain evidence="6 7">DSM 29780</strain>
    </source>
</reference>
<evidence type="ECO:0000259" key="5">
    <source>
        <dbReference type="PROSITE" id="PS50931"/>
    </source>
</evidence>
<dbReference type="PANTHER" id="PTHR30579">
    <property type="entry name" value="TRANSCRIPTIONAL REGULATOR"/>
    <property type="match status" value="1"/>
</dbReference>
<gene>
    <name evidence="6" type="ORF">ABID16_000256</name>
</gene>
<evidence type="ECO:0000256" key="2">
    <source>
        <dbReference type="ARBA" id="ARBA00023015"/>
    </source>
</evidence>